<keyword evidence="13" id="KW-1185">Reference proteome</keyword>
<evidence type="ECO:0000256" key="3">
    <source>
        <dbReference type="ARBA" id="ARBA00022692"/>
    </source>
</evidence>
<keyword evidence="4 10" id="KW-1133">Transmembrane helix</keyword>
<dbReference type="Pfam" id="PF07885">
    <property type="entry name" value="Ion_trans_2"/>
    <property type="match status" value="2"/>
</dbReference>
<evidence type="ECO:0000256" key="8">
    <source>
        <dbReference type="RuleBase" id="RU003857"/>
    </source>
</evidence>
<feature type="domain" description="Potassium channel" evidence="11">
    <location>
        <begin position="337"/>
        <end position="413"/>
    </location>
</feature>
<name>A0ABY7FV27_MYAAR</name>
<proteinExistence type="inferred from homology"/>
<feature type="transmembrane region" description="Helical" evidence="10">
    <location>
        <begin position="70"/>
        <end position="95"/>
    </location>
</feature>
<protein>
    <submittedName>
        <fullName evidence="12">TWK18-like protein</fullName>
    </submittedName>
</protein>
<keyword evidence="2 8" id="KW-0813">Transport</keyword>
<comment type="subcellular location">
    <subcellularLocation>
        <location evidence="1">Membrane</location>
        <topology evidence="1">Multi-pass membrane protein</topology>
    </subcellularLocation>
</comment>
<accession>A0ABY7FV27</accession>
<keyword evidence="7 8" id="KW-0407">Ion channel</keyword>
<feature type="transmembrane region" description="Helical" evidence="10">
    <location>
        <begin position="328"/>
        <end position="352"/>
    </location>
</feature>
<evidence type="ECO:0000313" key="12">
    <source>
        <dbReference type="EMBL" id="WAR26088.1"/>
    </source>
</evidence>
<feature type="transmembrane region" description="Helical" evidence="10">
    <location>
        <begin position="390"/>
        <end position="410"/>
    </location>
</feature>
<feature type="transmembrane region" description="Helical" evidence="10">
    <location>
        <begin position="358"/>
        <end position="378"/>
    </location>
</feature>
<keyword evidence="5 8" id="KW-0406">Ion transport</keyword>
<dbReference type="PANTHER" id="PTHR11003:SF334">
    <property type="entry name" value="FI03418P"/>
    <property type="match status" value="1"/>
</dbReference>
<dbReference type="PANTHER" id="PTHR11003">
    <property type="entry name" value="POTASSIUM CHANNEL, SUBFAMILY K"/>
    <property type="match status" value="1"/>
</dbReference>
<evidence type="ECO:0000256" key="9">
    <source>
        <dbReference type="SAM" id="MobiDB-lite"/>
    </source>
</evidence>
<dbReference type="EMBL" id="CP111025">
    <property type="protein sequence ID" value="WAR26088.1"/>
    <property type="molecule type" value="Genomic_DNA"/>
</dbReference>
<reference evidence="12" key="1">
    <citation type="submission" date="2022-11" db="EMBL/GenBank/DDBJ databases">
        <title>Centuries of genome instability and evolution in soft-shell clam transmissible cancer (bioRxiv).</title>
        <authorList>
            <person name="Hart S.F.M."/>
            <person name="Yonemitsu M.A."/>
            <person name="Giersch R.M."/>
            <person name="Beal B.F."/>
            <person name="Arriagada G."/>
            <person name="Davis B.W."/>
            <person name="Ostrander E.A."/>
            <person name="Goff S.P."/>
            <person name="Metzger M.J."/>
        </authorList>
    </citation>
    <scope>NUCLEOTIDE SEQUENCE</scope>
    <source>
        <strain evidence="12">MELC-2E11</strain>
        <tissue evidence="12">Siphon/mantle</tissue>
    </source>
</reference>
<evidence type="ECO:0000256" key="5">
    <source>
        <dbReference type="ARBA" id="ARBA00023065"/>
    </source>
</evidence>
<dbReference type="InterPro" id="IPR013099">
    <property type="entry name" value="K_chnl_dom"/>
</dbReference>
<evidence type="ECO:0000313" key="13">
    <source>
        <dbReference type="Proteomes" id="UP001164746"/>
    </source>
</evidence>
<dbReference type="PRINTS" id="PR01333">
    <property type="entry name" value="2POREKCHANEL"/>
</dbReference>
<keyword evidence="6 10" id="KW-0472">Membrane</keyword>
<feature type="transmembrane region" description="Helical" evidence="10">
    <location>
        <begin position="172"/>
        <end position="192"/>
    </location>
</feature>
<sequence>MVKANSNRAERKRKKKNRGSGQFKGLSQKFDDDGDTINEGIKYEEADEETDCSHYLEIFFRRFVWGFKRFITFLFSIIGVTSLTVGYAILGGLIFKGIELPQEKATRDEVAARKDVYVDKIVDFYESSNIENVLEKSTWNNKVNELLKNYEQEMFKFTKERDWNGQFEGDDFQWSFAEALLYSVTVITTIGYGNITPKTIGGRLVTILYGILGIPLAMLCLGNLGDLMAGIFRVMYRFACVNMTYQYIKLRRRRLRHRFLKRLHKKAESMKEWAKRNQSLVSSVLHLHDHTSSIPSDNNEHDVTSLCLNDFDDDARKMKARLKSTRDLVPISVCMLLVTAYIIFGAVIFTSWEEWDFLTGFYFCFITLTTIGFGDFVPGMGRLDNEVRQIFVTLYLLFGMALIAMSFHLIQEEVRHKCRKMAIKIGLFEEKISKMLDSYDHN</sequence>
<gene>
    <name evidence="12" type="ORF">MAR_011792</name>
</gene>
<evidence type="ECO:0000256" key="10">
    <source>
        <dbReference type="SAM" id="Phobius"/>
    </source>
</evidence>
<evidence type="ECO:0000256" key="6">
    <source>
        <dbReference type="ARBA" id="ARBA00023136"/>
    </source>
</evidence>
<dbReference type="InterPro" id="IPR003280">
    <property type="entry name" value="2pore_dom_K_chnl"/>
</dbReference>
<feature type="domain" description="Potassium channel" evidence="11">
    <location>
        <begin position="172"/>
        <end position="228"/>
    </location>
</feature>
<comment type="similarity">
    <text evidence="8">Belongs to the two pore domain potassium channel (TC 1.A.1.8) family.</text>
</comment>
<organism evidence="12 13">
    <name type="scientific">Mya arenaria</name>
    <name type="common">Soft-shell clam</name>
    <dbReference type="NCBI Taxonomy" id="6604"/>
    <lineage>
        <taxon>Eukaryota</taxon>
        <taxon>Metazoa</taxon>
        <taxon>Spiralia</taxon>
        <taxon>Lophotrochozoa</taxon>
        <taxon>Mollusca</taxon>
        <taxon>Bivalvia</taxon>
        <taxon>Autobranchia</taxon>
        <taxon>Heteroconchia</taxon>
        <taxon>Euheterodonta</taxon>
        <taxon>Imparidentia</taxon>
        <taxon>Neoheterodontei</taxon>
        <taxon>Myida</taxon>
        <taxon>Myoidea</taxon>
        <taxon>Myidae</taxon>
        <taxon>Mya</taxon>
    </lineage>
</organism>
<evidence type="ECO:0000256" key="2">
    <source>
        <dbReference type="ARBA" id="ARBA00022448"/>
    </source>
</evidence>
<keyword evidence="3 8" id="KW-0812">Transmembrane</keyword>
<dbReference type="SUPFAM" id="SSF81324">
    <property type="entry name" value="Voltage-gated potassium channels"/>
    <property type="match status" value="2"/>
</dbReference>
<feature type="region of interest" description="Disordered" evidence="9">
    <location>
        <begin position="1"/>
        <end position="31"/>
    </location>
</feature>
<dbReference type="Gene3D" id="1.10.287.70">
    <property type="match status" value="1"/>
</dbReference>
<evidence type="ECO:0000256" key="7">
    <source>
        <dbReference type="ARBA" id="ARBA00023303"/>
    </source>
</evidence>
<evidence type="ECO:0000259" key="11">
    <source>
        <dbReference type="Pfam" id="PF07885"/>
    </source>
</evidence>
<feature type="transmembrane region" description="Helical" evidence="10">
    <location>
        <begin position="204"/>
        <end position="224"/>
    </location>
</feature>
<evidence type="ECO:0000256" key="1">
    <source>
        <dbReference type="ARBA" id="ARBA00004141"/>
    </source>
</evidence>
<dbReference type="Proteomes" id="UP001164746">
    <property type="component" value="Chromosome 14"/>
</dbReference>
<evidence type="ECO:0000256" key="4">
    <source>
        <dbReference type="ARBA" id="ARBA00022989"/>
    </source>
</evidence>